<keyword evidence="2 9" id="KW-0813">Transport</keyword>
<dbReference type="Gene3D" id="1.10.3720.10">
    <property type="entry name" value="MetI-like"/>
    <property type="match status" value="1"/>
</dbReference>
<keyword evidence="12" id="KW-1185">Reference proteome</keyword>
<dbReference type="PROSITE" id="PS50928">
    <property type="entry name" value="ABC_TM1"/>
    <property type="match status" value="1"/>
</dbReference>
<dbReference type="Proteomes" id="UP000537592">
    <property type="component" value="Unassembled WGS sequence"/>
</dbReference>
<sequence>MAADLSLPLVAERSFWSTQRIIGVALLAAIVAFAFVTPFVFDGSPTRQSLRNVLGAPTVLEPLGYDHLGRSMLARMSAALRLSLGLAFLSVITAAVPGIALGILAAWKGGWTDRLISLVADAFLALPGLLLVLMFIAIVQDAPWALYVGISLVLWIEYFRLTRSITRALVLSPAVQASQLLGFGPLYIVRRHIWPEIAPLVLTVGAFGAASAIAAIAALSFVSVGVRPPTPELGLMMTELLPYYHEAPHALLQPVVAVFLLILSLNLIAGSNSR</sequence>
<evidence type="ECO:0000256" key="5">
    <source>
        <dbReference type="ARBA" id="ARBA00022856"/>
    </source>
</evidence>
<accession>A0A7W5Z266</accession>
<comment type="similarity">
    <text evidence="9">Belongs to the binding-protein-dependent transport system permease family.</text>
</comment>
<keyword evidence="4 9" id="KW-0812">Transmembrane</keyword>
<evidence type="ECO:0000313" key="12">
    <source>
        <dbReference type="Proteomes" id="UP000537592"/>
    </source>
</evidence>
<dbReference type="InterPro" id="IPR050366">
    <property type="entry name" value="BP-dependent_transpt_permease"/>
</dbReference>
<feature type="domain" description="ABC transmembrane type-1" evidence="10">
    <location>
        <begin position="80"/>
        <end position="269"/>
    </location>
</feature>
<dbReference type="SUPFAM" id="SSF161098">
    <property type="entry name" value="MetI-like"/>
    <property type="match status" value="1"/>
</dbReference>
<dbReference type="InterPro" id="IPR035906">
    <property type="entry name" value="MetI-like_sf"/>
</dbReference>
<feature type="transmembrane region" description="Helical" evidence="9">
    <location>
        <begin position="82"/>
        <end position="106"/>
    </location>
</feature>
<reference evidence="11 12" key="1">
    <citation type="submission" date="2020-08" db="EMBL/GenBank/DDBJ databases">
        <title>Genomic Encyclopedia of Type Strains, Phase IV (KMG-IV): sequencing the most valuable type-strain genomes for metagenomic binning, comparative biology and taxonomic classification.</title>
        <authorList>
            <person name="Goeker M."/>
        </authorList>
    </citation>
    <scope>NUCLEOTIDE SEQUENCE [LARGE SCALE GENOMIC DNA]</scope>
    <source>
        <strain evidence="11 12">DSM 28760</strain>
    </source>
</reference>
<dbReference type="Pfam" id="PF00528">
    <property type="entry name" value="BPD_transp_1"/>
    <property type="match status" value="1"/>
</dbReference>
<keyword evidence="3" id="KW-1003">Cell membrane</keyword>
<dbReference type="GO" id="GO:0071916">
    <property type="term" value="F:dipeptide transmembrane transporter activity"/>
    <property type="evidence" value="ECO:0007669"/>
    <property type="project" value="TreeGrafter"/>
</dbReference>
<dbReference type="InterPro" id="IPR000515">
    <property type="entry name" value="MetI-like"/>
</dbReference>
<keyword evidence="6" id="KW-0653">Protein transport</keyword>
<feature type="transmembrane region" description="Helical" evidence="9">
    <location>
        <begin position="250"/>
        <end position="269"/>
    </location>
</feature>
<proteinExistence type="inferred from homology"/>
<evidence type="ECO:0000256" key="8">
    <source>
        <dbReference type="ARBA" id="ARBA00023136"/>
    </source>
</evidence>
<dbReference type="PANTHER" id="PTHR43386">
    <property type="entry name" value="OLIGOPEPTIDE TRANSPORT SYSTEM PERMEASE PROTEIN APPC"/>
    <property type="match status" value="1"/>
</dbReference>
<dbReference type="RefSeq" id="WP_183750489.1">
    <property type="nucleotide sequence ID" value="NZ_JACICC010000001.1"/>
</dbReference>
<feature type="transmembrane region" description="Helical" evidence="9">
    <location>
        <begin position="200"/>
        <end position="226"/>
    </location>
</feature>
<keyword evidence="8 9" id="KW-0472">Membrane</keyword>
<dbReference type="CDD" id="cd06261">
    <property type="entry name" value="TM_PBP2"/>
    <property type="match status" value="1"/>
</dbReference>
<dbReference type="AlphaFoldDB" id="A0A7W5Z266"/>
<evidence type="ECO:0000256" key="9">
    <source>
        <dbReference type="RuleBase" id="RU363032"/>
    </source>
</evidence>
<comment type="subcellular location">
    <subcellularLocation>
        <location evidence="1 9">Cell membrane</location>
        <topology evidence="1 9">Multi-pass membrane protein</topology>
    </subcellularLocation>
</comment>
<dbReference type="PANTHER" id="PTHR43386:SF1">
    <property type="entry name" value="D,D-DIPEPTIDE TRANSPORT SYSTEM PERMEASE PROTEIN DDPC-RELATED"/>
    <property type="match status" value="1"/>
</dbReference>
<evidence type="ECO:0000256" key="4">
    <source>
        <dbReference type="ARBA" id="ARBA00022692"/>
    </source>
</evidence>
<organism evidence="11 12">
    <name type="scientific">Pseudochelatococcus contaminans</name>
    <dbReference type="NCBI Taxonomy" id="1538103"/>
    <lineage>
        <taxon>Bacteria</taxon>
        <taxon>Pseudomonadati</taxon>
        <taxon>Pseudomonadota</taxon>
        <taxon>Alphaproteobacteria</taxon>
        <taxon>Hyphomicrobiales</taxon>
        <taxon>Chelatococcaceae</taxon>
        <taxon>Pseudochelatococcus</taxon>
    </lineage>
</organism>
<dbReference type="GO" id="GO:0015031">
    <property type="term" value="P:protein transport"/>
    <property type="evidence" value="ECO:0007669"/>
    <property type="project" value="UniProtKB-KW"/>
</dbReference>
<comment type="caution">
    <text evidence="11">The sequence shown here is derived from an EMBL/GenBank/DDBJ whole genome shotgun (WGS) entry which is preliminary data.</text>
</comment>
<evidence type="ECO:0000256" key="2">
    <source>
        <dbReference type="ARBA" id="ARBA00022448"/>
    </source>
</evidence>
<feature type="transmembrane region" description="Helical" evidence="9">
    <location>
        <begin position="144"/>
        <end position="161"/>
    </location>
</feature>
<gene>
    <name evidence="11" type="ORF">FHS81_000554</name>
</gene>
<dbReference type="GO" id="GO:0005886">
    <property type="term" value="C:plasma membrane"/>
    <property type="evidence" value="ECO:0007669"/>
    <property type="project" value="UniProtKB-SubCell"/>
</dbReference>
<keyword evidence="5" id="KW-0571">Peptide transport</keyword>
<keyword evidence="7 9" id="KW-1133">Transmembrane helix</keyword>
<evidence type="ECO:0000256" key="1">
    <source>
        <dbReference type="ARBA" id="ARBA00004651"/>
    </source>
</evidence>
<evidence type="ECO:0000256" key="6">
    <source>
        <dbReference type="ARBA" id="ARBA00022927"/>
    </source>
</evidence>
<feature type="transmembrane region" description="Helical" evidence="9">
    <location>
        <begin position="21"/>
        <end position="41"/>
    </location>
</feature>
<evidence type="ECO:0000313" key="11">
    <source>
        <dbReference type="EMBL" id="MBB3808500.1"/>
    </source>
</evidence>
<evidence type="ECO:0000259" key="10">
    <source>
        <dbReference type="PROSITE" id="PS50928"/>
    </source>
</evidence>
<name>A0A7W5Z266_9HYPH</name>
<protein>
    <submittedName>
        <fullName evidence="11">Peptide/nickel transport system permease protein</fullName>
    </submittedName>
</protein>
<feature type="transmembrane region" description="Helical" evidence="9">
    <location>
        <begin position="118"/>
        <end position="138"/>
    </location>
</feature>
<evidence type="ECO:0000256" key="3">
    <source>
        <dbReference type="ARBA" id="ARBA00022475"/>
    </source>
</evidence>
<dbReference type="EMBL" id="JACICC010000001">
    <property type="protein sequence ID" value="MBB3808500.1"/>
    <property type="molecule type" value="Genomic_DNA"/>
</dbReference>
<evidence type="ECO:0000256" key="7">
    <source>
        <dbReference type="ARBA" id="ARBA00022989"/>
    </source>
</evidence>